<evidence type="ECO:0000313" key="1">
    <source>
        <dbReference type="EMBL" id="ADK86420.1"/>
    </source>
</evidence>
<reference evidence="1 2" key="1">
    <citation type="journal article" date="2010" name="Stand. Genomic Sci.">
        <title>Complete genome sequence of Desulfarculus baarsii type strain (2st14).</title>
        <authorList>
            <person name="Sun H."/>
            <person name="Spring S."/>
            <person name="Lapidus A."/>
            <person name="Davenport K."/>
            <person name="Del Rio T.G."/>
            <person name="Tice H."/>
            <person name="Nolan M."/>
            <person name="Copeland A."/>
            <person name="Cheng J.F."/>
            <person name="Lucas S."/>
            <person name="Tapia R."/>
            <person name="Goodwin L."/>
            <person name="Pitluck S."/>
            <person name="Ivanova N."/>
            <person name="Pagani I."/>
            <person name="Mavromatis K."/>
            <person name="Ovchinnikova G."/>
            <person name="Pati A."/>
            <person name="Chen A."/>
            <person name="Palaniappan K."/>
            <person name="Hauser L."/>
            <person name="Chang Y.J."/>
            <person name="Jeffries C.D."/>
            <person name="Detter J.C."/>
            <person name="Han C."/>
            <person name="Rohde M."/>
            <person name="Brambilla E."/>
            <person name="Goker M."/>
            <person name="Woyke T."/>
            <person name="Bristow J."/>
            <person name="Eisen J.A."/>
            <person name="Markowitz V."/>
            <person name="Hugenholtz P."/>
            <person name="Kyrpides N.C."/>
            <person name="Klenk H.P."/>
            <person name="Land M."/>
        </authorList>
    </citation>
    <scope>NUCLEOTIDE SEQUENCE [LARGE SCALE GENOMIC DNA]</scope>
    <source>
        <strain evidence="2">ATCC 33931 / DSM 2075 / LMG 7858 / VKM B-1802 / 2st14</strain>
    </source>
</reference>
<organism evidence="1 2">
    <name type="scientific">Desulfarculus baarsii (strain ATCC 33931 / DSM 2075 / LMG 7858 / VKM B-1802 / 2st14)</name>
    <dbReference type="NCBI Taxonomy" id="644282"/>
    <lineage>
        <taxon>Bacteria</taxon>
        <taxon>Pseudomonadati</taxon>
        <taxon>Thermodesulfobacteriota</taxon>
        <taxon>Desulfarculia</taxon>
        <taxon>Desulfarculales</taxon>
        <taxon>Desulfarculaceae</taxon>
        <taxon>Desulfarculus</taxon>
    </lineage>
</organism>
<evidence type="ECO:0000313" key="2">
    <source>
        <dbReference type="Proteomes" id="UP000009047"/>
    </source>
</evidence>
<protein>
    <submittedName>
        <fullName evidence="1">Uncharacterized protein</fullName>
    </submittedName>
</protein>
<name>E1QLI5_DESB2</name>
<dbReference type="HOGENOM" id="CLU_172413_0_0_7"/>
<dbReference type="KEGG" id="dbr:Deba_3067"/>
<dbReference type="Proteomes" id="UP000009047">
    <property type="component" value="Chromosome"/>
</dbReference>
<dbReference type="EMBL" id="CP002085">
    <property type="protein sequence ID" value="ADK86420.1"/>
    <property type="molecule type" value="Genomic_DNA"/>
</dbReference>
<sequence length="111" mass="12374">MRSLLLDEIAAADMDRLREHLARVLEPSNLGDVYWLNLPPDLLSAEQLAHAQSCGPHRLAVVLDGDCLRLEFLVRSAKGMRCPCIGYASKAQRDFALRFADRLLEELAIGT</sequence>
<dbReference type="eggNOG" id="ENOG50337H4">
    <property type="taxonomic scope" value="Bacteria"/>
</dbReference>
<dbReference type="STRING" id="644282.Deba_3067"/>
<dbReference type="RefSeq" id="WP_013259857.1">
    <property type="nucleotide sequence ID" value="NC_014365.1"/>
</dbReference>
<dbReference type="OrthoDB" id="5459426at2"/>
<proteinExistence type="predicted"/>
<gene>
    <name evidence="1" type="ordered locus">Deba_3067</name>
</gene>
<keyword evidence="2" id="KW-1185">Reference proteome</keyword>
<accession>E1QLI5</accession>
<dbReference type="AlphaFoldDB" id="E1QLI5"/>